<sequence length="156" mass="16109">MSGTTLLTVTATVATGVTAGVYGAFSIMVVPALHRRPPGEALGVMQAVNTAALKPPFMVLFFGAALSAAAVVAVELFTTREVDAWRLGGALLSLGSFVVTAAYNVPLNRTMAELDPAVPSDRARWPSLIGRWAAGNHVRFLLSTAGLAAFVIAGSP</sequence>
<dbReference type="RefSeq" id="WP_072737171.1">
    <property type="nucleotide sequence ID" value="NZ_CP048813.1"/>
</dbReference>
<evidence type="ECO:0000313" key="2">
    <source>
        <dbReference type="Proteomes" id="UP000183263"/>
    </source>
</evidence>
<dbReference type="Proteomes" id="UP000183263">
    <property type="component" value="Unassembled WGS sequence"/>
</dbReference>
<dbReference type="EMBL" id="FNDN01000004">
    <property type="protein sequence ID" value="SDH93550.1"/>
    <property type="molecule type" value="Genomic_DNA"/>
</dbReference>
<dbReference type="AlphaFoldDB" id="A0A1G8GGU5"/>
<evidence type="ECO:0000313" key="1">
    <source>
        <dbReference type="EMBL" id="SDH93550.1"/>
    </source>
</evidence>
<dbReference type="InterPro" id="IPR013901">
    <property type="entry name" value="Anthrone_oxy"/>
</dbReference>
<dbReference type="OrthoDB" id="428263at2"/>
<proteinExistence type="predicted"/>
<name>A0A1G8GGU5_9NOCA</name>
<gene>
    <name evidence="1" type="ORF">SAMN05444695_10494</name>
</gene>
<accession>A0A1G8GGU5</accession>
<protein>
    <submittedName>
        <fullName evidence="1">Uncharacterized membrane protein</fullName>
    </submittedName>
</protein>
<dbReference type="Pfam" id="PF08592">
    <property type="entry name" value="Anthrone_oxy"/>
    <property type="match status" value="1"/>
</dbReference>
<reference evidence="1 2" key="1">
    <citation type="submission" date="2016-10" db="EMBL/GenBank/DDBJ databases">
        <authorList>
            <person name="de Groot N.N."/>
        </authorList>
    </citation>
    <scope>NUCLEOTIDE SEQUENCE [LARGE SCALE GENOMIC DNA]</scope>
    <source>
        <strain evidence="1 2">DSM 44892</strain>
    </source>
</reference>
<keyword evidence="2" id="KW-1185">Reference proteome</keyword>
<organism evidence="1 2">
    <name type="scientific">Rhodococcus triatomae</name>
    <dbReference type="NCBI Taxonomy" id="300028"/>
    <lineage>
        <taxon>Bacteria</taxon>
        <taxon>Bacillati</taxon>
        <taxon>Actinomycetota</taxon>
        <taxon>Actinomycetes</taxon>
        <taxon>Mycobacteriales</taxon>
        <taxon>Nocardiaceae</taxon>
        <taxon>Rhodococcus</taxon>
    </lineage>
</organism>